<evidence type="ECO:0000313" key="19">
    <source>
        <dbReference type="EMBL" id="MRI67116.1"/>
    </source>
</evidence>
<keyword evidence="10" id="KW-1015">Disulfide bond</keyword>
<feature type="active site" description="Schiff-base intermediate with substrate; via topaquinone" evidence="13">
    <location>
        <position position="383"/>
    </location>
</feature>
<dbReference type="FunFam" id="2.70.98.20:FF:000001">
    <property type="entry name" value="Amine oxidase"/>
    <property type="match status" value="1"/>
</dbReference>
<evidence type="ECO:0000256" key="12">
    <source>
        <dbReference type="ARBA" id="ARBA00048032"/>
    </source>
</evidence>
<comment type="subunit">
    <text evidence="5">Homodimer.</text>
</comment>
<protein>
    <recommendedName>
        <fullName evidence="15">Amine oxidase</fullName>
        <ecNumber evidence="15">1.4.3.-</ecNumber>
    </recommendedName>
</protein>
<feature type="modified residue" description="2',4',5'-topaquinone" evidence="14">
    <location>
        <position position="383"/>
    </location>
</feature>
<evidence type="ECO:0000256" key="10">
    <source>
        <dbReference type="ARBA" id="ARBA00023157"/>
    </source>
</evidence>
<comment type="cofactor">
    <cofactor evidence="3">
        <name>Zn(2+)</name>
        <dbReference type="ChEBI" id="CHEBI:29105"/>
    </cofactor>
</comment>
<evidence type="ECO:0000259" key="16">
    <source>
        <dbReference type="Pfam" id="PF01179"/>
    </source>
</evidence>
<gene>
    <name evidence="19" type="ORF">GH885_12300</name>
</gene>
<dbReference type="InterPro" id="IPR000269">
    <property type="entry name" value="Cu_amine_oxidase"/>
</dbReference>
<keyword evidence="11" id="KW-0464">Manganese</keyword>
<dbReference type="EMBL" id="WJEE01000025">
    <property type="protein sequence ID" value="MRI67116.1"/>
    <property type="molecule type" value="Genomic_DNA"/>
</dbReference>
<dbReference type="InterPro" id="IPR015800">
    <property type="entry name" value="Cu_amine_oxidase_N2"/>
</dbReference>
<evidence type="ECO:0000256" key="5">
    <source>
        <dbReference type="ARBA" id="ARBA00011738"/>
    </source>
</evidence>
<evidence type="ECO:0000256" key="3">
    <source>
        <dbReference type="ARBA" id="ARBA00001947"/>
    </source>
</evidence>
<proteinExistence type="inferred from homology"/>
<comment type="caution">
    <text evidence="19">The sequence shown here is derived from an EMBL/GenBank/DDBJ whole genome shotgun (WGS) entry which is preliminary data.</text>
</comment>
<dbReference type="GO" id="GO:0048038">
    <property type="term" value="F:quinone binding"/>
    <property type="evidence" value="ECO:0007669"/>
    <property type="project" value="InterPro"/>
</dbReference>
<dbReference type="Gene3D" id="3.10.450.40">
    <property type="match status" value="2"/>
</dbReference>
<evidence type="ECO:0000256" key="6">
    <source>
        <dbReference type="ARBA" id="ARBA00022723"/>
    </source>
</evidence>
<evidence type="ECO:0000256" key="14">
    <source>
        <dbReference type="PIRSR" id="PIRSR600269-51"/>
    </source>
</evidence>
<comment type="similarity">
    <text evidence="4 15">Belongs to the copper/topaquinone oxidase family.</text>
</comment>
<reference evidence="19 20" key="1">
    <citation type="submission" date="2019-10" db="EMBL/GenBank/DDBJ databases">
        <title>Gracilibacillus salitolerans sp. nov., a moderate halophile isolated from a saline soil in northwest China.</title>
        <authorList>
            <person name="Gan L."/>
        </authorList>
    </citation>
    <scope>NUCLEOTIDE SEQUENCE [LARGE SCALE GENOMIC DNA]</scope>
    <source>
        <strain evidence="19 20">TP2-8</strain>
    </source>
</reference>
<dbReference type="InterPro" id="IPR049948">
    <property type="entry name" value="Cu_Am_ox_TPQ-bd"/>
</dbReference>
<dbReference type="NCBIfam" id="NF008559">
    <property type="entry name" value="PRK11504.1"/>
    <property type="match status" value="1"/>
</dbReference>
<accession>A0A6N7R3A7</accession>
<evidence type="ECO:0000256" key="9">
    <source>
        <dbReference type="ARBA" id="ARBA00023008"/>
    </source>
</evidence>
<comment type="cofactor">
    <cofactor evidence="1">
        <name>Cu cation</name>
        <dbReference type="ChEBI" id="CHEBI:23378"/>
    </cofactor>
</comment>
<dbReference type="Pfam" id="PF01179">
    <property type="entry name" value="Cu_amine_oxid"/>
    <property type="match status" value="1"/>
</dbReference>
<evidence type="ECO:0000256" key="1">
    <source>
        <dbReference type="ARBA" id="ARBA00001935"/>
    </source>
</evidence>
<dbReference type="Proteomes" id="UP000435187">
    <property type="component" value="Unassembled WGS sequence"/>
</dbReference>
<dbReference type="Gene3D" id="2.70.98.20">
    <property type="entry name" value="Copper amine oxidase, catalytic domain"/>
    <property type="match status" value="1"/>
</dbReference>
<dbReference type="PROSITE" id="PS01165">
    <property type="entry name" value="COPPER_AMINE_OXID_2"/>
    <property type="match status" value="1"/>
</dbReference>
<evidence type="ECO:0000259" key="18">
    <source>
        <dbReference type="Pfam" id="PF02728"/>
    </source>
</evidence>
<feature type="domain" description="Copper amine oxidase catalytic" evidence="16">
    <location>
        <begin position="223"/>
        <end position="625"/>
    </location>
</feature>
<dbReference type="PANTHER" id="PTHR10638">
    <property type="entry name" value="COPPER AMINE OXIDASE"/>
    <property type="match status" value="1"/>
</dbReference>
<dbReference type="GO" id="GO:0008131">
    <property type="term" value="F:primary methylamine oxidase activity"/>
    <property type="evidence" value="ECO:0007669"/>
    <property type="project" value="UniProtKB-EC"/>
</dbReference>
<dbReference type="PROSITE" id="PS01164">
    <property type="entry name" value="COPPER_AMINE_OXID_1"/>
    <property type="match status" value="1"/>
</dbReference>
<dbReference type="SUPFAM" id="SSF54416">
    <property type="entry name" value="Amine oxidase N-terminal region"/>
    <property type="match status" value="2"/>
</dbReference>
<dbReference type="SUPFAM" id="SSF49998">
    <property type="entry name" value="Amine oxidase catalytic domain"/>
    <property type="match status" value="1"/>
</dbReference>
<feature type="active site" description="Proton acceptor" evidence="13">
    <location>
        <position position="299"/>
    </location>
</feature>
<keyword evidence="8 15" id="KW-0560">Oxidoreductase</keyword>
<dbReference type="GO" id="GO:0009308">
    <property type="term" value="P:amine metabolic process"/>
    <property type="evidence" value="ECO:0007669"/>
    <property type="project" value="UniProtKB-UniRule"/>
</dbReference>
<evidence type="ECO:0000256" key="2">
    <source>
        <dbReference type="ARBA" id="ARBA00001936"/>
    </source>
</evidence>
<dbReference type="Pfam" id="PF02728">
    <property type="entry name" value="Cu_amine_oxidN3"/>
    <property type="match status" value="1"/>
</dbReference>
<dbReference type="InterPro" id="IPR015798">
    <property type="entry name" value="Cu_amine_oxidase_C"/>
</dbReference>
<feature type="domain" description="Copper amine oxidase N3-terminal" evidence="18">
    <location>
        <begin position="101"/>
        <end position="199"/>
    </location>
</feature>
<keyword evidence="6 15" id="KW-0479">Metal-binding</keyword>
<comment type="PTM">
    <text evidence="14 15">Topaquinone (TPQ) is generated by copper-dependent autoxidation of a specific tyrosyl residue.</text>
</comment>
<dbReference type="InterPro" id="IPR049947">
    <property type="entry name" value="Cu_Am_Ox_Cu-bd"/>
</dbReference>
<evidence type="ECO:0000256" key="15">
    <source>
        <dbReference type="RuleBase" id="RU000672"/>
    </source>
</evidence>
<organism evidence="19 20">
    <name type="scientific">Gracilibacillus thailandensis</name>
    <dbReference type="NCBI Taxonomy" id="563735"/>
    <lineage>
        <taxon>Bacteria</taxon>
        <taxon>Bacillati</taxon>
        <taxon>Bacillota</taxon>
        <taxon>Bacilli</taxon>
        <taxon>Bacillales</taxon>
        <taxon>Bacillaceae</taxon>
        <taxon>Gracilibacillus</taxon>
    </lineage>
</organism>
<evidence type="ECO:0000256" key="4">
    <source>
        <dbReference type="ARBA" id="ARBA00007983"/>
    </source>
</evidence>
<evidence type="ECO:0000256" key="7">
    <source>
        <dbReference type="ARBA" id="ARBA00022772"/>
    </source>
</evidence>
<dbReference type="EC" id="1.4.3.-" evidence="15"/>
<evidence type="ECO:0000256" key="13">
    <source>
        <dbReference type="PIRSR" id="PIRSR600269-50"/>
    </source>
</evidence>
<name>A0A6N7R3A7_9BACI</name>
<evidence type="ECO:0000259" key="17">
    <source>
        <dbReference type="Pfam" id="PF02727"/>
    </source>
</evidence>
<dbReference type="AlphaFoldDB" id="A0A6N7R3A7"/>
<sequence>MTTTITKVNHPLEPLNTAEIALATSVVKKEKKINDSFRFVSVTLYEPSKETVLNFKKGDPIHRKAFIILLDNKEEKTYEAIVSIDKESILKWEHIPDVQPGIMADEFLECEQAVKADPEMQEAFRKRGIEDFDLVMCDPWSAGNFGLEEEEGKRIARTICWLKTDKYDNGYARPISGLHAFVDLHKMEVIKVVDHDIIPLPANDGKYTAESIEKLRDDIKPLEIIQPEGPSFTINGHEIEWQKWKIRFGFNPREGLVLHTVSYNDEGEERPILYRASLSEMVVPYGDPGEPVNRNNAFDVGEYGIGMLANSLTLGCDCLGEIQYFDAFLTDSKGNPSTIPNAICLHEEDYGILWKHTDFRTEKVDVRRSRRLALSSISTVGNYEYGFFWYFYQDGNIEFEVKLTGILHTKAVSPGEKSTYGNLLAPQLDGPNHQHFFNMRLDMMLDGVKNSVVEVNTESDESGEHNPYGNAFIAKSNTLKTEKEAMRDINLETARYWKVINPNKKNWVGEPVGYKLFTGENAFPYAHKNASIMKRAGFMGHHLWVTKYDQGEKYAAGDYPNQHKGGEGLPKWIQKNRSIDNEDIVVWYTMGHHHITRPEDWPVMPTAYMGFSLKPVGFFKQNPSIDVPPSKPKGNCNHSSCS</sequence>
<dbReference type="InterPro" id="IPR015802">
    <property type="entry name" value="Cu_amine_oxidase_N3"/>
</dbReference>
<evidence type="ECO:0000313" key="20">
    <source>
        <dbReference type="Proteomes" id="UP000435187"/>
    </source>
</evidence>
<dbReference type="Pfam" id="PF02727">
    <property type="entry name" value="Cu_amine_oxidN2"/>
    <property type="match status" value="1"/>
</dbReference>
<keyword evidence="7 13" id="KW-0801">TPQ</keyword>
<comment type="cofactor">
    <cofactor evidence="15">
        <name>Cu cation</name>
        <dbReference type="ChEBI" id="CHEBI:23378"/>
    </cofactor>
    <text evidence="15">Contains 1 topaquinone per subunit.</text>
</comment>
<comment type="cofactor">
    <cofactor evidence="2">
        <name>Mn(2+)</name>
        <dbReference type="ChEBI" id="CHEBI:29035"/>
    </cofactor>
</comment>
<dbReference type="PANTHER" id="PTHR10638:SF86">
    <property type="entry name" value="COPPER AMINE OXIDASE 1-RELATED"/>
    <property type="match status" value="1"/>
</dbReference>
<dbReference type="InterPro" id="IPR016182">
    <property type="entry name" value="Cu_amine_oxidase_N-reg"/>
</dbReference>
<comment type="catalytic activity">
    <reaction evidence="12">
        <text>a primary methyl amine + O2 + H2O = an aldehyde + H2O2 + NH4(+)</text>
        <dbReference type="Rhea" id="RHEA:16153"/>
        <dbReference type="ChEBI" id="CHEBI:15377"/>
        <dbReference type="ChEBI" id="CHEBI:15379"/>
        <dbReference type="ChEBI" id="CHEBI:16240"/>
        <dbReference type="ChEBI" id="CHEBI:17478"/>
        <dbReference type="ChEBI" id="CHEBI:28938"/>
        <dbReference type="ChEBI" id="CHEBI:228804"/>
        <dbReference type="EC" id="1.4.3.21"/>
    </reaction>
</comment>
<keyword evidence="20" id="KW-1185">Reference proteome</keyword>
<dbReference type="RefSeq" id="WP_153835733.1">
    <property type="nucleotide sequence ID" value="NZ_JBHUMW010000091.1"/>
</dbReference>
<keyword evidence="9 15" id="KW-0186">Copper</keyword>
<feature type="domain" description="Copper amine oxidase N2-terminal" evidence="17">
    <location>
        <begin position="10"/>
        <end position="93"/>
    </location>
</feature>
<evidence type="ECO:0000256" key="8">
    <source>
        <dbReference type="ARBA" id="ARBA00023002"/>
    </source>
</evidence>
<evidence type="ECO:0000256" key="11">
    <source>
        <dbReference type="ARBA" id="ARBA00023211"/>
    </source>
</evidence>
<dbReference type="InterPro" id="IPR036460">
    <property type="entry name" value="Cu_amine_oxidase_C_sf"/>
</dbReference>
<dbReference type="GO" id="GO:0005507">
    <property type="term" value="F:copper ion binding"/>
    <property type="evidence" value="ECO:0007669"/>
    <property type="project" value="InterPro"/>
</dbReference>